<organism evidence="1 2">
    <name type="scientific">Rotaria magnacalcarata</name>
    <dbReference type="NCBI Taxonomy" id="392030"/>
    <lineage>
        <taxon>Eukaryota</taxon>
        <taxon>Metazoa</taxon>
        <taxon>Spiralia</taxon>
        <taxon>Gnathifera</taxon>
        <taxon>Rotifera</taxon>
        <taxon>Eurotatoria</taxon>
        <taxon>Bdelloidea</taxon>
        <taxon>Philodinida</taxon>
        <taxon>Philodinidae</taxon>
        <taxon>Rotaria</taxon>
    </lineage>
</organism>
<sequence length="118" mass="13748">MAKHIISTIETKRPHAYENIINSFDTDGDVNDITLEHLSSPEFDQKDEQDQKVNNSITRSYSNLIYESLSYDIRRQSQVSLISEQLRNLRRKFSGRTDAIKEIIHQLPDYADNASKYN</sequence>
<dbReference type="EMBL" id="CAJOBI010291523">
    <property type="protein sequence ID" value="CAF5159544.1"/>
    <property type="molecule type" value="Genomic_DNA"/>
</dbReference>
<reference evidence="1" key="1">
    <citation type="submission" date="2021-02" db="EMBL/GenBank/DDBJ databases">
        <authorList>
            <person name="Nowell W R."/>
        </authorList>
    </citation>
    <scope>NUCLEOTIDE SEQUENCE</scope>
</reference>
<dbReference type="Proteomes" id="UP000676336">
    <property type="component" value="Unassembled WGS sequence"/>
</dbReference>
<accession>A0A8S3GEM6</accession>
<name>A0A8S3GEM6_9BILA</name>
<evidence type="ECO:0000313" key="1">
    <source>
        <dbReference type="EMBL" id="CAF5159544.1"/>
    </source>
</evidence>
<comment type="caution">
    <text evidence="1">The sequence shown here is derived from an EMBL/GenBank/DDBJ whole genome shotgun (WGS) entry which is preliminary data.</text>
</comment>
<dbReference type="AlphaFoldDB" id="A0A8S3GEM6"/>
<gene>
    <name evidence="1" type="ORF">SMN809_LOCUS64451</name>
</gene>
<proteinExistence type="predicted"/>
<evidence type="ECO:0000313" key="2">
    <source>
        <dbReference type="Proteomes" id="UP000676336"/>
    </source>
</evidence>
<protein>
    <submittedName>
        <fullName evidence="1">Uncharacterized protein</fullName>
    </submittedName>
</protein>